<dbReference type="InterPro" id="IPR009003">
    <property type="entry name" value="Peptidase_S1_PA"/>
</dbReference>
<evidence type="ECO:0000313" key="5">
    <source>
        <dbReference type="Proteomes" id="UP000464468"/>
    </source>
</evidence>
<dbReference type="EMBL" id="CP047895">
    <property type="protein sequence ID" value="QHL90316.1"/>
    <property type="molecule type" value="Genomic_DNA"/>
</dbReference>
<name>A0A7Z2S7G4_9SPHN</name>
<proteinExistence type="predicted"/>
<keyword evidence="5" id="KW-1185">Reference proteome</keyword>
<keyword evidence="3" id="KW-0732">Signal</keyword>
<feature type="region of interest" description="Disordered" evidence="1">
    <location>
        <begin position="269"/>
        <end position="296"/>
    </location>
</feature>
<feature type="signal peptide" evidence="3">
    <location>
        <begin position="1"/>
        <end position="38"/>
    </location>
</feature>
<dbReference type="Gene3D" id="2.40.10.10">
    <property type="entry name" value="Trypsin-like serine proteases"/>
    <property type="match status" value="2"/>
</dbReference>
<feature type="transmembrane region" description="Helical" evidence="2">
    <location>
        <begin position="340"/>
        <end position="359"/>
    </location>
</feature>
<dbReference type="KEGG" id="schy:GVO57_05040"/>
<protein>
    <submittedName>
        <fullName evidence="4">Trypsin-like serine protease</fullName>
    </submittedName>
</protein>
<dbReference type="InterPro" id="IPR001940">
    <property type="entry name" value="Peptidase_S1C"/>
</dbReference>
<dbReference type="GO" id="GO:0006508">
    <property type="term" value="P:proteolysis"/>
    <property type="evidence" value="ECO:0007669"/>
    <property type="project" value="UniProtKB-KW"/>
</dbReference>
<sequence>MTTMLPRRRGWRAVRPALMRTLLLPLLLGLIAGAPARAQDNLDVQAASRSVVRVVVVGLEGGSPSGIGTGSGVAVAPDRILTNAHVLAEAAEGTAIIGIVPSEGRQRFTGRLIAIDTRRDLALIQLTEGRVEPATIATGAVPDGAAVAAVGYPYSVDRARELSAEGFVTPQAPVKSWGRVSSGASSQRFDTVLHDASIGRGNSGGPLVDSCGRVVGINSFVSNSEGIDAVFGFAVSARELVPFLREAGVKPRTTAIACRSATEQAALDDQLAREEAERAAAERDRADTAEDRDEARRQTIRDRIAAEREARIGVAMLALAFATFGANAALMLAMRRDRRLALATLAGTGLMLAGGAIAWGTRPDFDEVDARLAAERRAAAPPARAAAMPGGTGPRQCRLDLARSRVTISDPADFALDWSGTGCADGRSQFAEVEGTWLRADLPAGQAAADISSFDPATGQYRIERYLLSADQAAAARALAARYPARACSPETVGMVATLATAIRDVLPPAPNERLLYRCDPQQGAGPAKPPTGR</sequence>
<dbReference type="SUPFAM" id="SSF50494">
    <property type="entry name" value="Trypsin-like serine proteases"/>
    <property type="match status" value="1"/>
</dbReference>
<dbReference type="GO" id="GO:0004252">
    <property type="term" value="F:serine-type endopeptidase activity"/>
    <property type="evidence" value="ECO:0007669"/>
    <property type="project" value="InterPro"/>
</dbReference>
<keyword evidence="4" id="KW-0378">Hydrolase</keyword>
<evidence type="ECO:0000256" key="2">
    <source>
        <dbReference type="SAM" id="Phobius"/>
    </source>
</evidence>
<evidence type="ECO:0000313" key="4">
    <source>
        <dbReference type="EMBL" id="QHL90316.1"/>
    </source>
</evidence>
<dbReference type="Pfam" id="PF13365">
    <property type="entry name" value="Trypsin_2"/>
    <property type="match status" value="1"/>
</dbReference>
<dbReference type="PANTHER" id="PTHR43019">
    <property type="entry name" value="SERINE ENDOPROTEASE DEGS"/>
    <property type="match status" value="1"/>
</dbReference>
<keyword evidence="2" id="KW-0812">Transmembrane</keyword>
<dbReference type="PANTHER" id="PTHR43019:SF23">
    <property type="entry name" value="PROTEASE DO-LIKE 5, CHLOROPLASTIC"/>
    <property type="match status" value="1"/>
</dbReference>
<keyword evidence="2" id="KW-0472">Membrane</keyword>
<dbReference type="Proteomes" id="UP000464468">
    <property type="component" value="Chromosome"/>
</dbReference>
<keyword evidence="4" id="KW-0645">Protease</keyword>
<feature type="compositionally biased region" description="Basic and acidic residues" evidence="1">
    <location>
        <begin position="270"/>
        <end position="296"/>
    </location>
</feature>
<evidence type="ECO:0000256" key="1">
    <source>
        <dbReference type="SAM" id="MobiDB-lite"/>
    </source>
</evidence>
<evidence type="ECO:0000256" key="3">
    <source>
        <dbReference type="SAM" id="SignalP"/>
    </source>
</evidence>
<keyword evidence="2" id="KW-1133">Transmembrane helix</keyword>
<feature type="chain" id="PRO_5030563543" evidence="3">
    <location>
        <begin position="39"/>
        <end position="534"/>
    </location>
</feature>
<dbReference type="InterPro" id="IPR043504">
    <property type="entry name" value="Peptidase_S1_PA_chymotrypsin"/>
</dbReference>
<organism evidence="4 5">
    <name type="scientific">Sphingomonas changnyeongensis</name>
    <dbReference type="NCBI Taxonomy" id="2698679"/>
    <lineage>
        <taxon>Bacteria</taxon>
        <taxon>Pseudomonadati</taxon>
        <taxon>Pseudomonadota</taxon>
        <taxon>Alphaproteobacteria</taxon>
        <taxon>Sphingomonadales</taxon>
        <taxon>Sphingomonadaceae</taxon>
        <taxon>Sphingomonas</taxon>
    </lineage>
</organism>
<accession>A0A7Z2S7G4</accession>
<gene>
    <name evidence="4" type="ORF">GVO57_05040</name>
</gene>
<dbReference type="AlphaFoldDB" id="A0A7Z2S7G4"/>
<feature type="transmembrane region" description="Helical" evidence="2">
    <location>
        <begin position="312"/>
        <end position="333"/>
    </location>
</feature>
<dbReference type="PRINTS" id="PR00834">
    <property type="entry name" value="PROTEASES2C"/>
</dbReference>
<reference evidence="4 5" key="1">
    <citation type="submission" date="2020-01" db="EMBL/GenBank/DDBJ databases">
        <title>Sphingomonas sp. C33 whole genome sequece.</title>
        <authorList>
            <person name="Park C."/>
        </authorList>
    </citation>
    <scope>NUCLEOTIDE SEQUENCE [LARGE SCALE GENOMIC DNA]</scope>
    <source>
        <strain evidence="4 5">C33</strain>
    </source>
</reference>